<dbReference type="AlphaFoldDB" id="A0A1H8DCG8"/>
<evidence type="ECO:0000313" key="1">
    <source>
        <dbReference type="EMBL" id="SEN04278.1"/>
    </source>
</evidence>
<dbReference type="STRING" id="295069.SAMN05421856_11273"/>
<organism evidence="1 2">
    <name type="scientific">Chryseobacterium taichungense</name>
    <dbReference type="NCBI Taxonomy" id="295069"/>
    <lineage>
        <taxon>Bacteria</taxon>
        <taxon>Pseudomonadati</taxon>
        <taxon>Bacteroidota</taxon>
        <taxon>Flavobacteriia</taxon>
        <taxon>Flavobacteriales</taxon>
        <taxon>Weeksellaceae</taxon>
        <taxon>Chryseobacterium group</taxon>
        <taxon>Chryseobacterium</taxon>
    </lineage>
</organism>
<name>A0A1H8DCG8_9FLAO</name>
<protein>
    <submittedName>
        <fullName evidence="1">Uncharacterized protein</fullName>
    </submittedName>
</protein>
<proteinExistence type="predicted"/>
<accession>A0A1H8DCG8</accession>
<dbReference type="OrthoDB" id="9983220at2"/>
<keyword evidence="2" id="KW-1185">Reference proteome</keyword>
<dbReference type="Proteomes" id="UP000199450">
    <property type="component" value="Unassembled WGS sequence"/>
</dbReference>
<gene>
    <name evidence="1" type="ORF">SAMN05421856_11273</name>
</gene>
<dbReference type="RefSeq" id="WP_090002023.1">
    <property type="nucleotide sequence ID" value="NZ_FOBV01000012.1"/>
</dbReference>
<dbReference type="EMBL" id="FOBV01000012">
    <property type="protein sequence ID" value="SEN04278.1"/>
    <property type="molecule type" value="Genomic_DNA"/>
</dbReference>
<evidence type="ECO:0000313" key="2">
    <source>
        <dbReference type="Proteomes" id="UP000199450"/>
    </source>
</evidence>
<reference evidence="2" key="1">
    <citation type="submission" date="2016-10" db="EMBL/GenBank/DDBJ databases">
        <authorList>
            <person name="Varghese N."/>
            <person name="Submissions S."/>
        </authorList>
    </citation>
    <scope>NUCLEOTIDE SEQUENCE [LARGE SCALE GENOMIC DNA]</scope>
    <source>
        <strain evidence="2">DSM 17453</strain>
    </source>
</reference>
<sequence length="107" mass="12932">MENSYPSNFDIFSKEALEVVNESFLVIKTFTDNSSDIEKLYKMIEVEKYSLYDNLKKVFYPIHSITQPQEIKDQYKDFDFVNLFDSYFTLYEKQCIDYLRKQNKSKD</sequence>